<dbReference type="VEuPathDB" id="ToxoDB:TGP89_420330"/>
<dbReference type="Proteomes" id="UP000028828">
    <property type="component" value="Unassembled WGS sequence"/>
</dbReference>
<name>A0A086JQ05_TOXGO</name>
<evidence type="ECO:0000313" key="1">
    <source>
        <dbReference type="EMBL" id="KFG34223.1"/>
    </source>
</evidence>
<feature type="non-terminal residue" evidence="1">
    <location>
        <position position="1"/>
    </location>
</feature>
<dbReference type="EMBL" id="AEYI02001691">
    <property type="protein sequence ID" value="KFG34223.1"/>
    <property type="molecule type" value="Genomic_DNA"/>
</dbReference>
<accession>A0A086JQ05</accession>
<organism evidence="1 2">
    <name type="scientific">Toxoplasma gondii p89</name>
    <dbReference type="NCBI Taxonomy" id="943119"/>
    <lineage>
        <taxon>Eukaryota</taxon>
        <taxon>Sar</taxon>
        <taxon>Alveolata</taxon>
        <taxon>Apicomplexa</taxon>
        <taxon>Conoidasida</taxon>
        <taxon>Coccidia</taxon>
        <taxon>Eucoccidiorida</taxon>
        <taxon>Eimeriorina</taxon>
        <taxon>Sarcocystidae</taxon>
        <taxon>Toxoplasma</taxon>
    </lineage>
</organism>
<sequence length="121" mass="14272">IYMFVYFLRISVYIERHFREEKRRRTECWMFVQEKHRCLNGCGSCFFFEKLVTRGCSSFFASFGRFSVLTRSLVALFCRGFLSFFLPSSLSSQVRDVAPNKRMFCLSFDIPFSFLSTSPPS</sequence>
<gene>
    <name evidence="1" type="ORF">TGP89_420330</name>
</gene>
<protein>
    <submittedName>
        <fullName evidence="1">Uncharacterized protein</fullName>
    </submittedName>
</protein>
<proteinExistence type="predicted"/>
<comment type="caution">
    <text evidence="1">The sequence shown here is derived from an EMBL/GenBank/DDBJ whole genome shotgun (WGS) entry which is preliminary data.</text>
</comment>
<dbReference type="AlphaFoldDB" id="A0A086JQ05"/>
<reference evidence="1 2" key="1">
    <citation type="submission" date="2014-03" db="EMBL/GenBank/DDBJ databases">
        <authorList>
            <person name="Sibley D."/>
            <person name="Venepally P."/>
            <person name="Karamycheva S."/>
            <person name="Hadjithomas M."/>
            <person name="Khan A."/>
            <person name="Brunk B."/>
            <person name="Roos D."/>
            <person name="Caler E."/>
            <person name="Lorenzi H."/>
        </authorList>
    </citation>
    <scope>NUCLEOTIDE SEQUENCE [LARGE SCALE GENOMIC DNA]</scope>
    <source>
        <strain evidence="2">p89</strain>
    </source>
</reference>
<evidence type="ECO:0000313" key="2">
    <source>
        <dbReference type="Proteomes" id="UP000028828"/>
    </source>
</evidence>